<proteinExistence type="predicted"/>
<name>A0AAJ4XPL0_9BASI</name>
<keyword evidence="3" id="KW-1185">Reference proteome</keyword>
<comment type="caution">
    <text evidence="2">The sequence shown here is derived from an EMBL/GenBank/DDBJ whole genome shotgun (WGS) entry which is preliminary data.</text>
</comment>
<evidence type="ECO:0000313" key="3">
    <source>
        <dbReference type="Proteomes" id="UP001294444"/>
    </source>
</evidence>
<evidence type="ECO:0000313" key="2">
    <source>
        <dbReference type="EMBL" id="SNX85611.1"/>
    </source>
</evidence>
<accession>A0AAJ4XPL0</accession>
<organism evidence="2 3">
    <name type="scientific">Melanopsichium pennsylvanicum</name>
    <dbReference type="NCBI Taxonomy" id="63383"/>
    <lineage>
        <taxon>Eukaryota</taxon>
        <taxon>Fungi</taxon>
        <taxon>Dikarya</taxon>
        <taxon>Basidiomycota</taxon>
        <taxon>Ustilaginomycotina</taxon>
        <taxon>Ustilaginomycetes</taxon>
        <taxon>Ustilaginales</taxon>
        <taxon>Ustilaginaceae</taxon>
        <taxon>Melanopsichium</taxon>
    </lineage>
</organism>
<feature type="region of interest" description="Disordered" evidence="1">
    <location>
        <begin position="1"/>
        <end position="55"/>
    </location>
</feature>
<dbReference type="Proteomes" id="UP001294444">
    <property type="component" value="Unassembled WGS sequence"/>
</dbReference>
<gene>
    <name evidence="2" type="ORF">MEPE_04320</name>
</gene>
<reference evidence="2" key="1">
    <citation type="submission" date="2023-10" db="EMBL/GenBank/DDBJ databases">
        <authorList>
            <person name="Guldener U."/>
        </authorList>
    </citation>
    <scope>NUCLEOTIDE SEQUENCE</scope>
    <source>
        <strain evidence="2">Mp4</strain>
    </source>
</reference>
<sequence>MEGPDNRLSRIWGQAVSAPPTVVQGVGARPPSRLSDRRDRATTDPLRTPRNGAVGLTRSSYRQPRLAPPYAEYNRRQSNIVTPRWEVADSSCTLPPRPRLT</sequence>
<protein>
    <submittedName>
        <fullName evidence="2">Uncharacterized protein</fullName>
    </submittedName>
</protein>
<evidence type="ECO:0000256" key="1">
    <source>
        <dbReference type="SAM" id="MobiDB-lite"/>
    </source>
</evidence>
<dbReference type="AlphaFoldDB" id="A0AAJ4XPL0"/>
<dbReference type="EMBL" id="OAPG01000010">
    <property type="protein sequence ID" value="SNX85611.1"/>
    <property type="molecule type" value="Genomic_DNA"/>
</dbReference>